<organism evidence="9 10">
    <name type="scientific">Camelina sativa</name>
    <name type="common">False flax</name>
    <name type="synonym">Myagrum sativum</name>
    <dbReference type="NCBI Taxonomy" id="90675"/>
    <lineage>
        <taxon>Eukaryota</taxon>
        <taxon>Viridiplantae</taxon>
        <taxon>Streptophyta</taxon>
        <taxon>Embryophyta</taxon>
        <taxon>Tracheophyta</taxon>
        <taxon>Spermatophyta</taxon>
        <taxon>Magnoliopsida</taxon>
        <taxon>eudicotyledons</taxon>
        <taxon>Gunneridae</taxon>
        <taxon>Pentapetalae</taxon>
        <taxon>rosids</taxon>
        <taxon>malvids</taxon>
        <taxon>Brassicales</taxon>
        <taxon>Brassicaceae</taxon>
        <taxon>Camelineae</taxon>
        <taxon>Camelina</taxon>
    </lineage>
</organism>
<dbReference type="Gene3D" id="3.40.50.300">
    <property type="entry name" value="P-loop containing nucleotide triphosphate hydrolases"/>
    <property type="match status" value="1"/>
</dbReference>
<proteinExistence type="predicted"/>
<dbReference type="InterPro" id="IPR036390">
    <property type="entry name" value="WH_DNA-bd_sf"/>
</dbReference>
<dbReference type="SUPFAM" id="SSF52540">
    <property type="entry name" value="P-loop containing nucleoside triphosphate hydrolases"/>
    <property type="match status" value="1"/>
</dbReference>
<evidence type="ECO:0000259" key="7">
    <source>
        <dbReference type="Pfam" id="PF02889"/>
    </source>
</evidence>
<keyword evidence="4" id="KW-0347">Helicase</keyword>
<gene>
    <name evidence="10" type="primary">LOC104774044</name>
</gene>
<keyword evidence="2" id="KW-0812">Transmembrane</keyword>
<dbReference type="GeneID" id="104774044"/>
<evidence type="ECO:0000256" key="5">
    <source>
        <dbReference type="ARBA" id="ARBA00022989"/>
    </source>
</evidence>
<reference evidence="9" key="1">
    <citation type="journal article" date="2014" name="Nat. Commun.">
        <title>The emerging biofuel crop Camelina sativa retains a highly undifferentiated hexaploid genome structure.</title>
        <authorList>
            <person name="Kagale S."/>
            <person name="Koh C."/>
            <person name="Nixon J."/>
            <person name="Bollina V."/>
            <person name="Clarke W.E."/>
            <person name="Tuteja R."/>
            <person name="Spillane C."/>
            <person name="Robinson S.J."/>
            <person name="Links M.G."/>
            <person name="Clarke C."/>
            <person name="Higgins E.E."/>
            <person name="Huebert T."/>
            <person name="Sharpe A.G."/>
            <person name="Parkin I.A."/>
        </authorList>
    </citation>
    <scope>NUCLEOTIDE SEQUENCE [LARGE SCALE GENOMIC DNA]</scope>
    <source>
        <strain evidence="9">cv. DH55</strain>
    </source>
</reference>
<dbReference type="InterPro" id="IPR057842">
    <property type="entry name" value="WH_MER3"/>
</dbReference>
<dbReference type="SUPFAM" id="SSF46785">
    <property type="entry name" value="Winged helix' DNA-binding domain"/>
    <property type="match status" value="1"/>
</dbReference>
<feature type="domain" description="MER3 helicase-like winged helix" evidence="8">
    <location>
        <begin position="91"/>
        <end position="172"/>
    </location>
</feature>
<feature type="non-terminal residue" evidence="10">
    <location>
        <position position="261"/>
    </location>
</feature>
<dbReference type="InterPro" id="IPR004179">
    <property type="entry name" value="Sec63-dom"/>
</dbReference>
<dbReference type="Gene3D" id="1.10.10.10">
    <property type="entry name" value="Winged helix-like DNA-binding domain superfamily/Winged helix DNA-binding domain"/>
    <property type="match status" value="1"/>
</dbReference>
<keyword evidence="6" id="KW-0472">Membrane</keyword>
<dbReference type="Pfam" id="PF23445">
    <property type="entry name" value="WHD_SNRNP200"/>
    <property type="match status" value="1"/>
</dbReference>
<name>A0ABM0Y833_CAMSA</name>
<evidence type="ECO:0000259" key="8">
    <source>
        <dbReference type="Pfam" id="PF23445"/>
    </source>
</evidence>
<dbReference type="InterPro" id="IPR036388">
    <property type="entry name" value="WH-like_DNA-bd_sf"/>
</dbReference>
<sequence>MDSMLPLQVLVSTSTLAWGVNLPAHLVIIKGTEYFDGKTKRYVDFPLTEILQMMGRAGRPQFDQHGKAVILVHEPKKSFYKKFLYEPFPVESSLKEKLHDHFNAEIVSGTIGNKEDAVHYLTWTYLFRRLMANPAYYGLEGTQDETVCSYLSRLVQNTFDDLEDSGCLKVNENSVEPMMLGTIASQYYLCYMTVSMFGSNIGSDTSLEAFLHILAGASEYDELPVRHNEENYNKTLSDKVRYPVDNNHLDDPHVKANLLFQ</sequence>
<evidence type="ECO:0000256" key="3">
    <source>
        <dbReference type="ARBA" id="ARBA00022801"/>
    </source>
</evidence>
<keyword evidence="4" id="KW-0067">ATP-binding</keyword>
<dbReference type="InterPro" id="IPR027417">
    <property type="entry name" value="P-loop_NTPase"/>
</dbReference>
<evidence type="ECO:0000256" key="4">
    <source>
        <dbReference type="ARBA" id="ARBA00022806"/>
    </source>
</evidence>
<keyword evidence="9" id="KW-1185">Reference proteome</keyword>
<evidence type="ECO:0000256" key="1">
    <source>
        <dbReference type="ARBA" id="ARBA00004141"/>
    </source>
</evidence>
<evidence type="ECO:0000313" key="9">
    <source>
        <dbReference type="Proteomes" id="UP000694864"/>
    </source>
</evidence>
<evidence type="ECO:0000256" key="2">
    <source>
        <dbReference type="ARBA" id="ARBA00022692"/>
    </source>
</evidence>
<dbReference type="Gene3D" id="1.10.3380.10">
    <property type="entry name" value="Sec63 N-terminal domain-like domain"/>
    <property type="match status" value="1"/>
</dbReference>
<reference evidence="10" key="2">
    <citation type="submission" date="2025-08" db="UniProtKB">
        <authorList>
            <consortium name="RefSeq"/>
        </authorList>
    </citation>
    <scope>IDENTIFICATION</scope>
    <source>
        <tissue evidence="10">Leaf</tissue>
    </source>
</reference>
<dbReference type="PANTHER" id="PTHR24075:SF6">
    <property type="entry name" value="ACTIVATING SIGNAL COINTEGRATOR 1 COMPLEX SUBUNIT 3"/>
    <property type="match status" value="1"/>
</dbReference>
<dbReference type="RefSeq" id="XP_010497011.1">
    <property type="nucleotide sequence ID" value="XM_010498709.1"/>
</dbReference>
<evidence type="ECO:0000256" key="6">
    <source>
        <dbReference type="ARBA" id="ARBA00023136"/>
    </source>
</evidence>
<keyword evidence="3" id="KW-0378">Hydrolase</keyword>
<feature type="domain" description="SEC63" evidence="7">
    <location>
        <begin position="177"/>
        <end position="261"/>
    </location>
</feature>
<dbReference type="Pfam" id="PF02889">
    <property type="entry name" value="Sec63"/>
    <property type="match status" value="1"/>
</dbReference>
<dbReference type="Proteomes" id="UP000694864">
    <property type="component" value="Unplaced"/>
</dbReference>
<protein>
    <submittedName>
        <fullName evidence="10">DExH-box ATP-dependent RNA helicase DExH14-like</fullName>
    </submittedName>
</protein>
<dbReference type="SUPFAM" id="SSF158702">
    <property type="entry name" value="Sec63 N-terminal domain-like"/>
    <property type="match status" value="1"/>
</dbReference>
<comment type="subcellular location">
    <subcellularLocation>
        <location evidence="1">Membrane</location>
        <topology evidence="1">Multi-pass membrane protein</topology>
    </subcellularLocation>
</comment>
<keyword evidence="4" id="KW-0547">Nucleotide-binding</keyword>
<dbReference type="PANTHER" id="PTHR24075">
    <property type="entry name" value="SEC63 DOMAIN-CONTAINING"/>
    <property type="match status" value="1"/>
</dbReference>
<evidence type="ECO:0000313" key="10">
    <source>
        <dbReference type="RefSeq" id="XP_010497011.1"/>
    </source>
</evidence>
<keyword evidence="5" id="KW-1133">Transmembrane helix</keyword>
<accession>A0ABM0Y833</accession>